<organism evidence="1 2">
    <name type="scientific">Nelumbo nucifera</name>
    <name type="common">Sacred lotus</name>
    <dbReference type="NCBI Taxonomy" id="4432"/>
    <lineage>
        <taxon>Eukaryota</taxon>
        <taxon>Viridiplantae</taxon>
        <taxon>Streptophyta</taxon>
        <taxon>Embryophyta</taxon>
        <taxon>Tracheophyta</taxon>
        <taxon>Spermatophyta</taxon>
        <taxon>Magnoliopsida</taxon>
        <taxon>Proteales</taxon>
        <taxon>Nelumbonaceae</taxon>
        <taxon>Nelumbo</taxon>
    </lineage>
</organism>
<dbReference type="EMBL" id="DUZY01000001">
    <property type="protein sequence ID" value="DAD24160.1"/>
    <property type="molecule type" value="Genomic_DNA"/>
</dbReference>
<name>A0A822XUW7_NELNU</name>
<dbReference type="Proteomes" id="UP000607653">
    <property type="component" value="Unassembled WGS sequence"/>
</dbReference>
<accession>A0A822XUW7</accession>
<gene>
    <name evidence="1" type="ORF">HUJ06_025623</name>
</gene>
<protein>
    <submittedName>
        <fullName evidence="1">Uncharacterized protein</fullName>
    </submittedName>
</protein>
<comment type="caution">
    <text evidence="1">The sequence shown here is derived from an EMBL/GenBank/DDBJ whole genome shotgun (WGS) entry which is preliminary data.</text>
</comment>
<evidence type="ECO:0000313" key="1">
    <source>
        <dbReference type="EMBL" id="DAD24160.1"/>
    </source>
</evidence>
<sequence length="20" mass="2349">MFSLVQLFLVGLDVAYIYRT</sequence>
<reference evidence="1 2" key="1">
    <citation type="journal article" date="2020" name="Mol. Biol. Evol.">
        <title>Distinct Expression and Methylation Patterns for Genes with Different Fates following a Single Whole-Genome Duplication in Flowering Plants.</title>
        <authorList>
            <person name="Shi T."/>
            <person name="Rahmani R.S."/>
            <person name="Gugger P.F."/>
            <person name="Wang M."/>
            <person name="Li H."/>
            <person name="Zhang Y."/>
            <person name="Li Z."/>
            <person name="Wang Q."/>
            <person name="Van de Peer Y."/>
            <person name="Marchal K."/>
            <person name="Chen J."/>
        </authorList>
    </citation>
    <scope>NUCLEOTIDE SEQUENCE [LARGE SCALE GENOMIC DNA]</scope>
    <source>
        <tissue evidence="1">Leaf</tissue>
    </source>
</reference>
<proteinExistence type="predicted"/>
<keyword evidence="2" id="KW-1185">Reference proteome</keyword>
<dbReference type="AlphaFoldDB" id="A0A822XUW7"/>
<evidence type="ECO:0000313" key="2">
    <source>
        <dbReference type="Proteomes" id="UP000607653"/>
    </source>
</evidence>